<organism evidence="6 7">
    <name type="scientific">Rhodococcus opacus (strain B4)</name>
    <dbReference type="NCBI Taxonomy" id="632772"/>
    <lineage>
        <taxon>Bacteria</taxon>
        <taxon>Bacillati</taxon>
        <taxon>Actinomycetota</taxon>
        <taxon>Actinomycetes</taxon>
        <taxon>Mycobacteriales</taxon>
        <taxon>Nocardiaceae</taxon>
        <taxon>Rhodococcus</taxon>
    </lineage>
</organism>
<keyword evidence="1" id="KW-0805">Transcription regulation</keyword>
<evidence type="ECO:0000256" key="2">
    <source>
        <dbReference type="ARBA" id="ARBA00023125"/>
    </source>
</evidence>
<proteinExistence type="predicted"/>
<dbReference type="KEGG" id="rop:ROP_pROB01-03040"/>
<dbReference type="PATRIC" id="fig|632772.20.peg.8039"/>
<dbReference type="InterPro" id="IPR036388">
    <property type="entry name" value="WH-like_DNA-bd_sf"/>
</dbReference>
<dbReference type="InterPro" id="IPR011991">
    <property type="entry name" value="ArsR-like_HTH"/>
</dbReference>
<dbReference type="PRINTS" id="PR00778">
    <property type="entry name" value="HTHARSR"/>
</dbReference>
<feature type="domain" description="HTH arsR-type" evidence="5">
    <location>
        <begin position="17"/>
        <end position="111"/>
    </location>
</feature>
<evidence type="ECO:0000256" key="3">
    <source>
        <dbReference type="ARBA" id="ARBA00023163"/>
    </source>
</evidence>
<gene>
    <name evidence="6" type="ordered locus">ROP_pROB01-03040</name>
</gene>
<dbReference type="InterPro" id="IPR036390">
    <property type="entry name" value="WH_DNA-bd_sf"/>
</dbReference>
<keyword evidence="2" id="KW-0238">DNA-binding</keyword>
<reference evidence="6 7" key="1">
    <citation type="submission" date="2009-03" db="EMBL/GenBank/DDBJ databases">
        <title>Comparison of the complete genome sequences of Rhodococcus erythropolis PR4 and Rhodococcus opacus B4.</title>
        <authorList>
            <person name="Takarada H."/>
            <person name="Sekine M."/>
            <person name="Hosoyama A."/>
            <person name="Yamada R."/>
            <person name="Fujisawa T."/>
            <person name="Omata S."/>
            <person name="Shimizu A."/>
            <person name="Tsukatani N."/>
            <person name="Tanikawa S."/>
            <person name="Fujita N."/>
            <person name="Harayama S."/>
        </authorList>
    </citation>
    <scope>NUCLEOTIDE SEQUENCE [LARGE SCALE GENOMIC DNA]</scope>
    <source>
        <strain evidence="6 7">B4</strain>
        <plasmid evidence="6 7">pROB01</plasmid>
    </source>
</reference>
<dbReference type="SMART" id="SM00418">
    <property type="entry name" value="HTH_ARSR"/>
    <property type="match status" value="1"/>
</dbReference>
<dbReference type="SUPFAM" id="SSF46785">
    <property type="entry name" value="Winged helix' DNA-binding domain"/>
    <property type="match status" value="1"/>
</dbReference>
<sequence length="145" mass="15291">MLHHNEATARSLPRPQWNNANVAFLVEVFRLFSDPTRVRVVWSLTGGERSVNDIAAIVGTPASTVSRHLAQLRAAHLVASRRIGTRRLYRLENDYARMLITDALSCSGVTGGRGAGATGPPETANAPPPSAGVTGAGSKFACAAS</sequence>
<dbReference type="PANTHER" id="PTHR43132">
    <property type="entry name" value="ARSENICAL RESISTANCE OPERON REPRESSOR ARSR-RELATED"/>
    <property type="match status" value="1"/>
</dbReference>
<dbReference type="GO" id="GO:0003677">
    <property type="term" value="F:DNA binding"/>
    <property type="evidence" value="ECO:0007669"/>
    <property type="project" value="UniProtKB-KW"/>
</dbReference>
<dbReference type="InterPro" id="IPR001845">
    <property type="entry name" value="HTH_ArsR_DNA-bd_dom"/>
</dbReference>
<evidence type="ECO:0000256" key="1">
    <source>
        <dbReference type="ARBA" id="ARBA00023015"/>
    </source>
</evidence>
<keyword evidence="3" id="KW-0804">Transcription</keyword>
<geneLocation type="plasmid" evidence="6 7">
    <name>pROB01</name>
</geneLocation>
<dbReference type="NCBIfam" id="NF033788">
    <property type="entry name" value="HTH_metalloreg"/>
    <property type="match status" value="1"/>
</dbReference>
<evidence type="ECO:0000259" key="5">
    <source>
        <dbReference type="PROSITE" id="PS50987"/>
    </source>
</evidence>
<dbReference type="InterPro" id="IPR051011">
    <property type="entry name" value="Metal_resp_trans_reg"/>
</dbReference>
<dbReference type="PANTHER" id="PTHR43132:SF8">
    <property type="entry name" value="HTH-TYPE TRANSCRIPTIONAL REGULATOR KMTR"/>
    <property type="match status" value="1"/>
</dbReference>
<protein>
    <submittedName>
        <fullName evidence="6">Putative ArsR family transcriptional regulator</fullName>
    </submittedName>
</protein>
<dbReference type="PROSITE" id="PS50987">
    <property type="entry name" value="HTH_ARSR_2"/>
    <property type="match status" value="1"/>
</dbReference>
<dbReference type="Pfam" id="PF01022">
    <property type="entry name" value="HTH_5"/>
    <property type="match status" value="1"/>
</dbReference>
<accession>C1BD59</accession>
<evidence type="ECO:0000313" key="6">
    <source>
        <dbReference type="EMBL" id="BAH55803.1"/>
    </source>
</evidence>
<dbReference type="OrthoDB" id="9810923at2"/>
<dbReference type="HOGENOM" id="CLU_1785380_0_0_11"/>
<dbReference type="Gene3D" id="1.10.10.10">
    <property type="entry name" value="Winged helix-like DNA-binding domain superfamily/Winged helix DNA-binding domain"/>
    <property type="match status" value="1"/>
</dbReference>
<dbReference type="RefSeq" id="WP_007296002.1">
    <property type="nucleotide sequence ID" value="NC_012520.1"/>
</dbReference>
<dbReference type="GO" id="GO:0003700">
    <property type="term" value="F:DNA-binding transcription factor activity"/>
    <property type="evidence" value="ECO:0007669"/>
    <property type="project" value="InterPro"/>
</dbReference>
<dbReference type="CDD" id="cd00090">
    <property type="entry name" value="HTH_ARSR"/>
    <property type="match status" value="1"/>
</dbReference>
<dbReference type="AlphaFoldDB" id="C1BD59"/>
<dbReference type="Proteomes" id="UP000002212">
    <property type="component" value="Plasmid pROB01"/>
</dbReference>
<name>C1BD59_RHOOB</name>
<evidence type="ECO:0000313" key="7">
    <source>
        <dbReference type="Proteomes" id="UP000002212"/>
    </source>
</evidence>
<feature type="region of interest" description="Disordered" evidence="4">
    <location>
        <begin position="112"/>
        <end position="137"/>
    </location>
</feature>
<evidence type="ECO:0000256" key="4">
    <source>
        <dbReference type="SAM" id="MobiDB-lite"/>
    </source>
</evidence>
<keyword evidence="6" id="KW-0614">Plasmid</keyword>
<dbReference type="EMBL" id="AP011116">
    <property type="protein sequence ID" value="BAH55803.1"/>
    <property type="molecule type" value="Genomic_DNA"/>
</dbReference>